<keyword evidence="3" id="KW-1185">Reference proteome</keyword>
<evidence type="ECO:0000313" key="2">
    <source>
        <dbReference type="EMBL" id="MDC2888827.1"/>
    </source>
</evidence>
<protein>
    <submittedName>
        <fullName evidence="2">DUF4760 domain-containing protein</fullName>
    </submittedName>
</protein>
<keyword evidence="1" id="KW-0812">Transmembrane</keyword>
<keyword evidence="1" id="KW-0472">Membrane</keyword>
<gene>
    <name evidence="2" type="ORF">PN838_08595</name>
</gene>
<feature type="transmembrane region" description="Helical" evidence="1">
    <location>
        <begin position="12"/>
        <end position="33"/>
    </location>
</feature>
<dbReference type="Pfam" id="PF15956">
    <property type="entry name" value="DUF4760"/>
    <property type="match status" value="1"/>
</dbReference>
<dbReference type="EMBL" id="JAQOMS010000002">
    <property type="protein sequence ID" value="MDC2888827.1"/>
    <property type="molecule type" value="Genomic_DNA"/>
</dbReference>
<organism evidence="2 3">
    <name type="scientific">Psychrosphaera algicola</name>
    <dbReference type="NCBI Taxonomy" id="3023714"/>
    <lineage>
        <taxon>Bacteria</taxon>
        <taxon>Pseudomonadati</taxon>
        <taxon>Pseudomonadota</taxon>
        <taxon>Gammaproteobacteria</taxon>
        <taxon>Alteromonadales</taxon>
        <taxon>Pseudoalteromonadaceae</taxon>
        <taxon>Psychrosphaera</taxon>
    </lineage>
</organism>
<proteinExistence type="predicted"/>
<dbReference type="InterPro" id="IPR031876">
    <property type="entry name" value="DUF4760"/>
</dbReference>
<reference evidence="2 3" key="1">
    <citation type="submission" date="2023-01" db="EMBL/GenBank/DDBJ databases">
        <title>Psychrosphaera sp. nov., isolated from marine algae.</title>
        <authorList>
            <person name="Bayburt H."/>
            <person name="Choi B.J."/>
            <person name="Kim J.M."/>
            <person name="Choi D.G."/>
            <person name="Jeon C.O."/>
        </authorList>
    </citation>
    <scope>NUCLEOTIDE SEQUENCE [LARGE SCALE GENOMIC DNA]</scope>
    <source>
        <strain evidence="2 3">G1-22</strain>
    </source>
</reference>
<evidence type="ECO:0000256" key="1">
    <source>
        <dbReference type="SAM" id="Phobius"/>
    </source>
</evidence>
<dbReference type="RefSeq" id="WP_272180395.1">
    <property type="nucleotide sequence ID" value="NZ_JAQOMS010000002.1"/>
</dbReference>
<evidence type="ECO:0000313" key="3">
    <source>
        <dbReference type="Proteomes" id="UP001528411"/>
    </source>
</evidence>
<sequence length="157" mass="18028">MDFTDPNNFPWLIPSVSTIMTGLIAFAIAYQAIYSNRDIARKKNSIDTILHAKNDGKLRNAITVTGQIHNNADKTIKSFAYESKKFTKGASEFRYCLNFYEYISVGIRHGIYDEIVMKESMCGTVTRVYERCKPFIQTLRLQNQAPTAYCEFERLAE</sequence>
<comment type="caution">
    <text evidence="2">The sequence shown here is derived from an EMBL/GenBank/DDBJ whole genome shotgun (WGS) entry which is preliminary data.</text>
</comment>
<dbReference type="Proteomes" id="UP001528411">
    <property type="component" value="Unassembled WGS sequence"/>
</dbReference>
<accession>A0ABT5FD19</accession>
<keyword evidence="1" id="KW-1133">Transmembrane helix</keyword>
<name>A0ABT5FD19_9GAMM</name>